<keyword evidence="11" id="KW-1185">Reference proteome</keyword>
<keyword evidence="8" id="KW-0539">Nucleus</keyword>
<dbReference type="Proteomes" id="UP000235672">
    <property type="component" value="Unassembled WGS sequence"/>
</dbReference>
<evidence type="ECO:0000256" key="4">
    <source>
        <dbReference type="ARBA" id="ARBA00022490"/>
    </source>
</evidence>
<dbReference type="GO" id="GO:0005634">
    <property type="term" value="C:nucleus"/>
    <property type="evidence" value="ECO:0007669"/>
    <property type="project" value="UniProtKB-SubCell"/>
</dbReference>
<evidence type="ECO:0000313" key="11">
    <source>
        <dbReference type="Proteomes" id="UP000235672"/>
    </source>
</evidence>
<evidence type="ECO:0000256" key="8">
    <source>
        <dbReference type="ARBA" id="ARBA00023242"/>
    </source>
</evidence>
<evidence type="ECO:0000256" key="9">
    <source>
        <dbReference type="SAM" id="MobiDB-lite"/>
    </source>
</evidence>
<evidence type="ECO:0000256" key="1">
    <source>
        <dbReference type="ARBA" id="ARBA00004123"/>
    </source>
</evidence>
<feature type="compositionally biased region" description="Polar residues" evidence="9">
    <location>
        <begin position="294"/>
        <end position="305"/>
    </location>
</feature>
<sequence>MASITPTRRVLSERNVNTATGRGAMQPSKLGTGSPAKPQRMRDTSLQTELKLKEDAWGAVHQEGQMGSRKRESDIHMDFLPSKRHKTAASPEDAREAVLYASRGDQSSGGGAEETAVLQSPVPRQNPVYDNRSSPSASSSPTSSLGSRLAGLDDSQNTTITELDDVPLPAATFAPTLSHPVSVPLTRAEIREKAEVLKLRLKLASYKVRTNQINIPMSRLQIKTLASTQPELPRLPRQAANTSQRRNPLPGAATALPNIRLQTPSADQRRAHHNRIHSSPPPYLDIPTTKRQVELNSPTKETSSTAEHDTEGCTTPLLPRQRDGLLHPPNLGSPVWNDLTSSVVKGRAADGLLSLMRQ</sequence>
<dbReference type="Pfam" id="PF08528">
    <property type="entry name" value="Whi5"/>
    <property type="match status" value="1"/>
</dbReference>
<evidence type="ECO:0000256" key="7">
    <source>
        <dbReference type="ARBA" id="ARBA00023163"/>
    </source>
</evidence>
<gene>
    <name evidence="10" type="ORF">NA56DRAFT_643345</name>
</gene>
<evidence type="ECO:0000256" key="6">
    <source>
        <dbReference type="ARBA" id="ARBA00023015"/>
    </source>
</evidence>
<feature type="region of interest" description="Disordered" evidence="9">
    <location>
        <begin position="1"/>
        <end position="152"/>
    </location>
</feature>
<keyword evidence="4" id="KW-0963">Cytoplasm</keyword>
<comment type="subcellular location">
    <subcellularLocation>
        <location evidence="2">Cytoplasm</location>
    </subcellularLocation>
    <subcellularLocation>
        <location evidence="1">Nucleus</location>
    </subcellularLocation>
</comment>
<dbReference type="AlphaFoldDB" id="A0A2J6QCU9"/>
<dbReference type="EMBL" id="KZ613473">
    <property type="protein sequence ID" value="PMD24066.1"/>
    <property type="molecule type" value="Genomic_DNA"/>
</dbReference>
<accession>A0A2J6QCU9</accession>
<proteinExistence type="inferred from homology"/>
<dbReference type="GO" id="GO:0005737">
    <property type="term" value="C:cytoplasm"/>
    <property type="evidence" value="ECO:0007669"/>
    <property type="project" value="UniProtKB-SubCell"/>
</dbReference>
<dbReference type="InterPro" id="IPR013734">
    <property type="entry name" value="TF_Nrm1/Whi5"/>
</dbReference>
<evidence type="ECO:0000256" key="5">
    <source>
        <dbReference type="ARBA" id="ARBA00022491"/>
    </source>
</evidence>
<feature type="region of interest" description="Disordered" evidence="9">
    <location>
        <begin position="228"/>
        <end position="335"/>
    </location>
</feature>
<comment type="similarity">
    <text evidence="3">Belongs to the WHI5/NRM1 family.</text>
</comment>
<feature type="compositionally biased region" description="Low complexity" evidence="9">
    <location>
        <begin position="132"/>
        <end position="150"/>
    </location>
</feature>
<keyword evidence="7" id="KW-0804">Transcription</keyword>
<evidence type="ECO:0000256" key="2">
    <source>
        <dbReference type="ARBA" id="ARBA00004496"/>
    </source>
</evidence>
<keyword evidence="6" id="KW-0805">Transcription regulation</keyword>
<organism evidence="10 11">
    <name type="scientific">Hyaloscypha hepaticicola</name>
    <dbReference type="NCBI Taxonomy" id="2082293"/>
    <lineage>
        <taxon>Eukaryota</taxon>
        <taxon>Fungi</taxon>
        <taxon>Dikarya</taxon>
        <taxon>Ascomycota</taxon>
        <taxon>Pezizomycotina</taxon>
        <taxon>Leotiomycetes</taxon>
        <taxon>Helotiales</taxon>
        <taxon>Hyaloscyphaceae</taxon>
        <taxon>Hyaloscypha</taxon>
    </lineage>
</organism>
<evidence type="ECO:0000256" key="3">
    <source>
        <dbReference type="ARBA" id="ARBA00006922"/>
    </source>
</evidence>
<evidence type="ECO:0000313" key="10">
    <source>
        <dbReference type="EMBL" id="PMD24066.1"/>
    </source>
</evidence>
<keyword evidence="5" id="KW-0678">Repressor</keyword>
<name>A0A2J6QCU9_9HELO</name>
<dbReference type="OrthoDB" id="5345625at2759"/>
<reference evidence="10 11" key="1">
    <citation type="submission" date="2016-05" db="EMBL/GenBank/DDBJ databases">
        <title>A degradative enzymes factory behind the ericoid mycorrhizal symbiosis.</title>
        <authorList>
            <consortium name="DOE Joint Genome Institute"/>
            <person name="Martino E."/>
            <person name="Morin E."/>
            <person name="Grelet G."/>
            <person name="Kuo A."/>
            <person name="Kohler A."/>
            <person name="Daghino S."/>
            <person name="Barry K."/>
            <person name="Choi C."/>
            <person name="Cichocki N."/>
            <person name="Clum A."/>
            <person name="Copeland A."/>
            <person name="Hainaut M."/>
            <person name="Haridas S."/>
            <person name="Labutti K."/>
            <person name="Lindquist E."/>
            <person name="Lipzen A."/>
            <person name="Khouja H.-R."/>
            <person name="Murat C."/>
            <person name="Ohm R."/>
            <person name="Olson A."/>
            <person name="Spatafora J."/>
            <person name="Veneault-Fourrey C."/>
            <person name="Henrissat B."/>
            <person name="Grigoriev I."/>
            <person name="Martin F."/>
            <person name="Perotto S."/>
        </authorList>
    </citation>
    <scope>NUCLEOTIDE SEQUENCE [LARGE SCALE GENOMIC DNA]</scope>
    <source>
        <strain evidence="10 11">UAMH 7357</strain>
    </source>
</reference>
<protein>
    <submittedName>
        <fullName evidence="10">Uncharacterized protein</fullName>
    </submittedName>
</protein>